<gene>
    <name evidence="1" type="ORF">CDD80_5160</name>
</gene>
<dbReference type="AlphaFoldDB" id="A0A2C5ZMC1"/>
<dbReference type="EMBL" id="NJES01000005">
    <property type="protein sequence ID" value="PHH80950.1"/>
    <property type="molecule type" value="Genomic_DNA"/>
</dbReference>
<dbReference type="OrthoDB" id="5429780at2759"/>
<reference evidence="1 2" key="1">
    <citation type="submission" date="2017-06" db="EMBL/GenBank/DDBJ databases">
        <title>Ant-infecting Ophiocordyceps genomes reveal a high diversity of potential behavioral manipulation genes and a possible major role for enterotoxins.</title>
        <authorList>
            <person name="De Bekker C."/>
            <person name="Evans H.C."/>
            <person name="Brachmann A."/>
            <person name="Hughes D.P."/>
        </authorList>
    </citation>
    <scope>NUCLEOTIDE SEQUENCE [LARGE SCALE GENOMIC DNA]</scope>
    <source>
        <strain evidence="1 2">Map16</strain>
    </source>
</reference>
<dbReference type="Proteomes" id="UP000226431">
    <property type="component" value="Unassembled WGS sequence"/>
</dbReference>
<comment type="caution">
    <text evidence="1">The sequence shown here is derived from an EMBL/GenBank/DDBJ whole genome shotgun (WGS) entry which is preliminary data.</text>
</comment>
<keyword evidence="2" id="KW-1185">Reference proteome</keyword>
<evidence type="ECO:0000313" key="2">
    <source>
        <dbReference type="Proteomes" id="UP000226431"/>
    </source>
</evidence>
<dbReference type="STRING" id="2004952.A0A2C5ZMC1"/>
<organism evidence="1 2">
    <name type="scientific">Ophiocordyceps camponoti-rufipedis</name>
    <dbReference type="NCBI Taxonomy" id="2004952"/>
    <lineage>
        <taxon>Eukaryota</taxon>
        <taxon>Fungi</taxon>
        <taxon>Dikarya</taxon>
        <taxon>Ascomycota</taxon>
        <taxon>Pezizomycotina</taxon>
        <taxon>Sordariomycetes</taxon>
        <taxon>Hypocreomycetidae</taxon>
        <taxon>Hypocreales</taxon>
        <taxon>Ophiocordycipitaceae</taxon>
        <taxon>Ophiocordyceps</taxon>
    </lineage>
</organism>
<name>A0A2C5ZMC1_9HYPO</name>
<sequence>MPVESEDKTPSYNEMVFAPEDEQDLLERELLSAPFPDGTRLVHRQCLGRWTYNQPLSQLPTDFVPIPITTESEATLRYLGFDEHTAARLWDRWQACSMPEFGCKEFSSFPDLFASTIGTEDCRQYNNTWSEDDGLWYECMDYMGLSTEFQQAIMDPDFRTIRLSQSCYYWVNNTIDMRWNNLLSVRMASLHRASQLEKGSPPQHKSTICRAPLVSPFTAMSKPALKTAHGDSDSLPLFKAVDLNEVESMLNDTGDTLDKSFFDGYSARYAVGDFCDSSGNRHFITDRDVAVMEASYIRRRQMVKSAAVAHITVDLHSLWDLPDDKIYTLYWPREDWKEVVTDSCNYSCPDWAKEASVMIGNMPRKPMDALRAMESGEELSHDDVWKNGAGEDVVQYAFPHASLYDDEEVDFFEDRVEWSLKVFPLTEEEAERIEG</sequence>
<accession>A0A2C5ZMC1</accession>
<protein>
    <submittedName>
        <fullName evidence="1">Uncharacterized protein</fullName>
    </submittedName>
</protein>
<proteinExistence type="predicted"/>
<evidence type="ECO:0000313" key="1">
    <source>
        <dbReference type="EMBL" id="PHH80950.1"/>
    </source>
</evidence>